<dbReference type="GO" id="GO:0004843">
    <property type="term" value="F:cysteine-type deubiquitinase activity"/>
    <property type="evidence" value="ECO:0007669"/>
    <property type="project" value="UniProtKB-UniRule"/>
</dbReference>
<evidence type="ECO:0000256" key="7">
    <source>
        <dbReference type="RuleBase" id="RU366025"/>
    </source>
</evidence>
<dbReference type="PANTHER" id="PTHR24006:SF758">
    <property type="entry name" value="UBIQUITIN CARBOXYL-TERMINAL HYDROLASE 36"/>
    <property type="match status" value="1"/>
</dbReference>
<dbReference type="PROSITE" id="PS50235">
    <property type="entry name" value="USP_3"/>
    <property type="match status" value="1"/>
</dbReference>
<reference evidence="10 11" key="1">
    <citation type="journal article" date="2015" name="Fungal Genet. Biol.">
        <title>Evolution of novel wood decay mechanisms in Agaricales revealed by the genome sequences of Fistulina hepatica and Cylindrobasidium torrendii.</title>
        <authorList>
            <person name="Floudas D."/>
            <person name="Held B.W."/>
            <person name="Riley R."/>
            <person name="Nagy L.G."/>
            <person name="Koehler G."/>
            <person name="Ransdell A.S."/>
            <person name="Younus H."/>
            <person name="Chow J."/>
            <person name="Chiniquy J."/>
            <person name="Lipzen A."/>
            <person name="Tritt A."/>
            <person name="Sun H."/>
            <person name="Haridas S."/>
            <person name="LaButti K."/>
            <person name="Ohm R.A."/>
            <person name="Kues U."/>
            <person name="Blanchette R.A."/>
            <person name="Grigoriev I.V."/>
            <person name="Minto R.E."/>
            <person name="Hibbett D.S."/>
        </authorList>
    </citation>
    <scope>NUCLEOTIDE SEQUENCE [LARGE SCALE GENOMIC DNA]</scope>
    <source>
        <strain evidence="10 11">FP15055 ss-10</strain>
    </source>
</reference>
<feature type="region of interest" description="Disordered" evidence="8">
    <location>
        <begin position="427"/>
        <end position="476"/>
    </location>
</feature>
<dbReference type="STRING" id="1314674.A0A0D7BI49"/>
<dbReference type="AlphaFoldDB" id="A0A0D7BI49"/>
<evidence type="ECO:0000256" key="2">
    <source>
        <dbReference type="ARBA" id="ARBA00009085"/>
    </source>
</evidence>
<dbReference type="EMBL" id="KN880479">
    <property type="protein sequence ID" value="KIY69739.1"/>
    <property type="molecule type" value="Genomic_DNA"/>
</dbReference>
<dbReference type="InterPro" id="IPR001394">
    <property type="entry name" value="Peptidase_C19_UCH"/>
</dbReference>
<dbReference type="InterPro" id="IPR050164">
    <property type="entry name" value="Peptidase_C19"/>
</dbReference>
<evidence type="ECO:0000256" key="5">
    <source>
        <dbReference type="ARBA" id="ARBA00022801"/>
    </source>
</evidence>
<feature type="compositionally biased region" description="Pro residues" evidence="8">
    <location>
        <begin position="531"/>
        <end position="542"/>
    </location>
</feature>
<dbReference type="GO" id="GO:0005829">
    <property type="term" value="C:cytosol"/>
    <property type="evidence" value="ECO:0007669"/>
    <property type="project" value="TreeGrafter"/>
</dbReference>
<dbReference type="EC" id="3.4.19.12" evidence="7"/>
<dbReference type="SUPFAM" id="SSF54001">
    <property type="entry name" value="Cysteine proteinases"/>
    <property type="match status" value="1"/>
</dbReference>
<name>A0A0D7BI49_9AGAR</name>
<evidence type="ECO:0000313" key="11">
    <source>
        <dbReference type="Proteomes" id="UP000054007"/>
    </source>
</evidence>
<dbReference type="InterPro" id="IPR028889">
    <property type="entry name" value="USP"/>
</dbReference>
<keyword evidence="5 7" id="KW-0378">Hydrolase</keyword>
<dbReference type="GO" id="GO:0005634">
    <property type="term" value="C:nucleus"/>
    <property type="evidence" value="ECO:0007669"/>
    <property type="project" value="TreeGrafter"/>
</dbReference>
<dbReference type="FunFam" id="3.90.70.10:FF:000119">
    <property type="entry name" value="Ubiquitin specific peptidase 36"/>
    <property type="match status" value="1"/>
</dbReference>
<dbReference type="GO" id="GO:0016579">
    <property type="term" value="P:protein deubiquitination"/>
    <property type="evidence" value="ECO:0007669"/>
    <property type="project" value="InterPro"/>
</dbReference>
<dbReference type="GO" id="GO:0006508">
    <property type="term" value="P:proteolysis"/>
    <property type="evidence" value="ECO:0007669"/>
    <property type="project" value="UniProtKB-KW"/>
</dbReference>
<evidence type="ECO:0000256" key="3">
    <source>
        <dbReference type="ARBA" id="ARBA00022670"/>
    </source>
</evidence>
<protein>
    <recommendedName>
        <fullName evidence="7">Ubiquitin carboxyl-terminal hydrolase</fullName>
        <ecNumber evidence="7">3.4.19.12</ecNumber>
    </recommendedName>
</protein>
<keyword evidence="11" id="KW-1185">Reference proteome</keyword>
<dbReference type="Proteomes" id="UP000054007">
    <property type="component" value="Unassembled WGS sequence"/>
</dbReference>
<feature type="domain" description="USP" evidence="9">
    <location>
        <begin position="113"/>
        <end position="411"/>
    </location>
</feature>
<dbReference type="PANTHER" id="PTHR24006">
    <property type="entry name" value="UBIQUITIN CARBOXYL-TERMINAL HYDROLASE"/>
    <property type="match status" value="1"/>
</dbReference>
<dbReference type="InterPro" id="IPR018200">
    <property type="entry name" value="USP_CS"/>
</dbReference>
<keyword evidence="3 7" id="KW-0645">Protease</keyword>
<feature type="region of interest" description="Disordered" evidence="8">
    <location>
        <begin position="61"/>
        <end position="93"/>
    </location>
</feature>
<sequence>MLAAPISASSALPSALMGVEETSSVRPAINIEAFKSLLPPAVEFTEATTLTVAENKYQAINETPQSSPRKEDQPPTPSPAQPSQRRASISASSAADHLREIDTSWPTNFNVGAGLRNNGNTCFLNSALQCLIHTPPLVRALVQHHDPKSCRIKPFCMACSLRAVTLNALQRKGSFLPTEITSKVHIIGKTFRRGRQEDSHEFLRYAIDGLAQAFAGGPKVKQDLKASEASFVHRIFGGKVLQRVTCGSCGYNSDTTQTCLDFSLDVNNNGHIREAFRKYFAPDQLKGTDQYKCDKCKKHVNATKYTSIQQAPVVLTLHLKRFSPFGHKISNHINYDDQLSLKPYMGEGQYAPGYSLYGVICHAGSGPNSGHYIAYVKSRDGRWYEMDDDDVAPVRDLPVKKTAYVLFYMRSKGDKLNSAVHQAPLTMAPRNVVQSMKKRKERPEDEDTGKPFIGPRLPSEGPPSAKKPKTSGVDPQAAAIREKIASHKMANGSLSALGAYGSDDEDDSSKKATNQPVALNAPRPTKVNGAPPTPATSSPVPPARFYGGTPGHNKKRRIPPNADWKFGNKKNMPKNTYSRRQPRGL</sequence>
<dbReference type="OrthoDB" id="420187at2759"/>
<proteinExistence type="inferred from homology"/>
<dbReference type="InterPro" id="IPR038765">
    <property type="entry name" value="Papain-like_cys_pep_sf"/>
</dbReference>
<evidence type="ECO:0000256" key="1">
    <source>
        <dbReference type="ARBA" id="ARBA00000707"/>
    </source>
</evidence>
<evidence type="ECO:0000256" key="6">
    <source>
        <dbReference type="ARBA" id="ARBA00022807"/>
    </source>
</evidence>
<evidence type="ECO:0000313" key="10">
    <source>
        <dbReference type="EMBL" id="KIY69739.1"/>
    </source>
</evidence>
<dbReference type="PROSITE" id="PS00973">
    <property type="entry name" value="USP_2"/>
    <property type="match status" value="1"/>
</dbReference>
<accession>A0A0D7BI49</accession>
<evidence type="ECO:0000256" key="4">
    <source>
        <dbReference type="ARBA" id="ARBA00022786"/>
    </source>
</evidence>
<comment type="catalytic activity">
    <reaction evidence="1 7">
        <text>Thiol-dependent hydrolysis of ester, thioester, amide, peptide and isopeptide bonds formed by the C-terminal Gly of ubiquitin (a 76-residue protein attached to proteins as an intracellular targeting signal).</text>
        <dbReference type="EC" id="3.4.19.12"/>
    </reaction>
</comment>
<organism evidence="10 11">
    <name type="scientific">Cylindrobasidium torrendii FP15055 ss-10</name>
    <dbReference type="NCBI Taxonomy" id="1314674"/>
    <lineage>
        <taxon>Eukaryota</taxon>
        <taxon>Fungi</taxon>
        <taxon>Dikarya</taxon>
        <taxon>Basidiomycota</taxon>
        <taxon>Agaricomycotina</taxon>
        <taxon>Agaricomycetes</taxon>
        <taxon>Agaricomycetidae</taxon>
        <taxon>Agaricales</taxon>
        <taxon>Marasmiineae</taxon>
        <taxon>Physalacriaceae</taxon>
        <taxon>Cylindrobasidium</taxon>
    </lineage>
</organism>
<keyword evidence="6 7" id="KW-0788">Thiol protease</keyword>
<evidence type="ECO:0000259" key="9">
    <source>
        <dbReference type="PROSITE" id="PS50235"/>
    </source>
</evidence>
<feature type="region of interest" description="Disordered" evidence="8">
    <location>
        <begin position="500"/>
        <end position="585"/>
    </location>
</feature>
<gene>
    <name evidence="10" type="ORF">CYLTODRAFT_393207</name>
</gene>
<evidence type="ECO:0000256" key="8">
    <source>
        <dbReference type="SAM" id="MobiDB-lite"/>
    </source>
</evidence>
<comment type="similarity">
    <text evidence="2 7">Belongs to the peptidase C19 family.</text>
</comment>
<keyword evidence="4 7" id="KW-0833">Ubl conjugation pathway</keyword>
<feature type="compositionally biased region" description="Low complexity" evidence="8">
    <location>
        <begin position="81"/>
        <end position="93"/>
    </location>
</feature>
<dbReference type="Pfam" id="PF00443">
    <property type="entry name" value="UCH"/>
    <property type="match status" value="1"/>
</dbReference>
<dbReference type="PROSITE" id="PS00972">
    <property type="entry name" value="USP_1"/>
    <property type="match status" value="1"/>
</dbReference>
<dbReference type="Gene3D" id="3.90.70.10">
    <property type="entry name" value="Cysteine proteinases"/>
    <property type="match status" value="1"/>
</dbReference>